<name>A0ABY4BYY9_9MICO</name>
<accession>A0ABY4BYY9</accession>
<dbReference type="Proteomes" id="UP000832097">
    <property type="component" value="Chromosome"/>
</dbReference>
<reference evidence="1 2" key="1">
    <citation type="submission" date="2022-03" db="EMBL/GenBank/DDBJ databases">
        <title>Mucilaginibacter sp. isolated from the gut of Protaetia brevitarsis seulensis larvae.</title>
        <authorList>
            <person name="Won M."/>
            <person name="Kim S.-J."/>
            <person name="Kwon S.-W."/>
        </authorList>
    </citation>
    <scope>NUCLEOTIDE SEQUENCE [LARGE SCALE GENOMIC DNA]</scope>
    <source>
        <strain evidence="1 2">CFWR-12</strain>
    </source>
</reference>
<organism evidence="1 2">
    <name type="scientific">Agromyces larvae</name>
    <dbReference type="NCBI Taxonomy" id="2929802"/>
    <lineage>
        <taxon>Bacteria</taxon>
        <taxon>Bacillati</taxon>
        <taxon>Actinomycetota</taxon>
        <taxon>Actinomycetes</taxon>
        <taxon>Micrococcales</taxon>
        <taxon>Microbacteriaceae</taxon>
        <taxon>Agromyces</taxon>
    </lineage>
</organism>
<gene>
    <name evidence="1" type="ORF">MTO99_14660</name>
</gene>
<sequence length="221" mass="23730">MMPSYALVIARDNKFAYLAPPTLDGACAALKLGPMGRDLSWPSTHGYAAEVPNHAGLQLAYLDEGNPEATPLPALLAPSLGEQQAICEQLRPVAMRNEWNSELRLAFAAHLTNYAAQCLWNQQVLELVEAINESVEIFVEVGQGSSALVAQAWKGLAAAEYNLALAGLLIGEADIARNSHELAFSALAEVPGHARDMGYEFIDSAASRLGTRIEHAFMKSA</sequence>
<proteinExistence type="predicted"/>
<dbReference type="EMBL" id="CP094528">
    <property type="protein sequence ID" value="UOE43412.1"/>
    <property type="molecule type" value="Genomic_DNA"/>
</dbReference>
<evidence type="ECO:0000313" key="2">
    <source>
        <dbReference type="Proteomes" id="UP000832097"/>
    </source>
</evidence>
<dbReference type="RefSeq" id="WP_243554367.1">
    <property type="nucleotide sequence ID" value="NZ_CP094528.1"/>
</dbReference>
<keyword evidence="2" id="KW-1185">Reference proteome</keyword>
<evidence type="ECO:0008006" key="3">
    <source>
        <dbReference type="Google" id="ProtNLM"/>
    </source>
</evidence>
<protein>
    <recommendedName>
        <fullName evidence="3">DUF4192 family protein</fullName>
    </recommendedName>
</protein>
<evidence type="ECO:0000313" key="1">
    <source>
        <dbReference type="EMBL" id="UOE43412.1"/>
    </source>
</evidence>